<organism evidence="1">
    <name type="scientific">Picea glauca</name>
    <name type="common">White spruce</name>
    <name type="synonym">Pinus glauca</name>
    <dbReference type="NCBI Taxonomy" id="3330"/>
    <lineage>
        <taxon>Eukaryota</taxon>
        <taxon>Viridiplantae</taxon>
        <taxon>Streptophyta</taxon>
        <taxon>Embryophyta</taxon>
        <taxon>Tracheophyta</taxon>
        <taxon>Spermatophyta</taxon>
        <taxon>Pinopsida</taxon>
        <taxon>Pinidae</taxon>
        <taxon>Conifers I</taxon>
        <taxon>Pinales</taxon>
        <taxon>Pinaceae</taxon>
        <taxon>Picea</taxon>
    </lineage>
</organism>
<reference evidence="1" key="1">
    <citation type="journal article" date="2015" name="Genome Biol. Evol.">
        <title>Organellar Genomes of White Spruce (Picea glauca): Assembly and Annotation.</title>
        <authorList>
            <person name="Jackman S.D."/>
            <person name="Warren R.L."/>
            <person name="Gibb E.A."/>
            <person name="Vandervalk B.P."/>
            <person name="Mohamadi H."/>
            <person name="Chu J."/>
            <person name="Raymond A."/>
            <person name="Pleasance S."/>
            <person name="Coope R."/>
            <person name="Wildung M.R."/>
            <person name="Ritland C.E."/>
            <person name="Bousquet J."/>
            <person name="Jones S.J."/>
            <person name="Bohlmann J."/>
            <person name="Birol I."/>
        </authorList>
    </citation>
    <scope>NUCLEOTIDE SEQUENCE [LARGE SCALE GENOMIC DNA]</scope>
    <source>
        <tissue evidence="1">Flushing bud</tissue>
    </source>
</reference>
<proteinExistence type="predicted"/>
<dbReference type="AlphaFoldDB" id="A0A124GMM4"/>
<sequence length="96" mass="10782">MVRVSLPSYLMSFFGHILHFMAQGGKQQSLEGLKKSLNDSINRSTAASKHADKRHRPIDRFASSFALATLIDLLLEGIKILPNCCWKEIDLLARRG</sequence>
<name>A0A124GMM4_PICGL</name>
<geneLocation type="mitochondrion" evidence="1"/>
<accession>A0A124GMM4</accession>
<gene>
    <name evidence="1" type="ORF">ABT39_MTgene1939</name>
</gene>
<protein>
    <submittedName>
        <fullName evidence="1">Uncharacterized protein</fullName>
    </submittedName>
</protein>
<comment type="caution">
    <text evidence="1">The sequence shown here is derived from an EMBL/GenBank/DDBJ whole genome shotgun (WGS) entry which is preliminary data.</text>
</comment>
<dbReference type="EMBL" id="LKAM01000013">
    <property type="protein sequence ID" value="KUM46133.1"/>
    <property type="molecule type" value="Genomic_DNA"/>
</dbReference>
<keyword evidence="1" id="KW-0496">Mitochondrion</keyword>
<evidence type="ECO:0000313" key="1">
    <source>
        <dbReference type="EMBL" id="KUM46133.1"/>
    </source>
</evidence>